<evidence type="ECO:0000313" key="1">
    <source>
        <dbReference type="EMBL" id="OAD74261.1"/>
    </source>
</evidence>
<dbReference type="GeneID" id="28996598"/>
<keyword evidence="2" id="KW-1185">Reference proteome</keyword>
<protein>
    <submittedName>
        <fullName evidence="1">Uncharacterized protein</fullName>
    </submittedName>
</protein>
<dbReference type="InParanoid" id="A0A163AL67"/>
<evidence type="ECO:0000313" key="2">
    <source>
        <dbReference type="Proteomes" id="UP000077315"/>
    </source>
</evidence>
<reference evidence="2" key="1">
    <citation type="submission" date="2015-06" db="EMBL/GenBank/DDBJ databases">
        <title>Expansion of signal transduction pathways in fungi by whole-genome duplication.</title>
        <authorList>
            <consortium name="DOE Joint Genome Institute"/>
            <person name="Corrochano L.M."/>
            <person name="Kuo A."/>
            <person name="Marcet-Houben M."/>
            <person name="Polaino S."/>
            <person name="Salamov A."/>
            <person name="Villalobos J.M."/>
            <person name="Alvarez M.I."/>
            <person name="Avalos J."/>
            <person name="Benito E.P."/>
            <person name="Benoit I."/>
            <person name="Burger G."/>
            <person name="Camino L.P."/>
            <person name="Canovas D."/>
            <person name="Cerda-Olmedo E."/>
            <person name="Cheng J.-F."/>
            <person name="Dominguez A."/>
            <person name="Elias M."/>
            <person name="Eslava A.P."/>
            <person name="Glaser F."/>
            <person name="Grimwood J."/>
            <person name="Gutierrez G."/>
            <person name="Heitman J."/>
            <person name="Henrissat B."/>
            <person name="Iturriaga E.A."/>
            <person name="Lang B.F."/>
            <person name="Lavin J.L."/>
            <person name="Lee S."/>
            <person name="Li W."/>
            <person name="Lindquist E."/>
            <person name="Lopez-Garcia S."/>
            <person name="Luque E.M."/>
            <person name="Marcos A.T."/>
            <person name="Martin J."/>
            <person name="McCluskey K."/>
            <person name="Medina H.R."/>
            <person name="Miralles-Duran A."/>
            <person name="Miyazaki A."/>
            <person name="Munoz-Torres E."/>
            <person name="Oguiza J.A."/>
            <person name="Ohm R."/>
            <person name="Olmedo M."/>
            <person name="Orejas M."/>
            <person name="Ortiz-Castellanos L."/>
            <person name="Pisabarro A.G."/>
            <person name="Rodriguez-Romero J."/>
            <person name="Ruiz-Herrera J."/>
            <person name="Ruiz-Vazquez R."/>
            <person name="Sanz C."/>
            <person name="Schackwitz W."/>
            <person name="Schmutz J."/>
            <person name="Shahriari M."/>
            <person name="Shelest E."/>
            <person name="Silva-Franco F."/>
            <person name="Soanes D."/>
            <person name="Syed K."/>
            <person name="Tagua V.G."/>
            <person name="Talbot N.J."/>
            <person name="Thon M."/>
            <person name="De vries R.P."/>
            <person name="Wiebenga A."/>
            <person name="Yadav J.S."/>
            <person name="Braun E.L."/>
            <person name="Baker S."/>
            <person name="Garre V."/>
            <person name="Horwitz B."/>
            <person name="Torres-Martinez S."/>
            <person name="Idnurm A."/>
            <person name="Herrera-Estrella A."/>
            <person name="Gabaldon T."/>
            <person name="Grigoriev I.V."/>
        </authorList>
    </citation>
    <scope>NUCLEOTIDE SEQUENCE [LARGE SCALE GENOMIC DNA]</scope>
    <source>
        <strain evidence="2">NRRL 1555(-)</strain>
    </source>
</reference>
<organism evidence="1 2">
    <name type="scientific">Phycomyces blakesleeanus (strain ATCC 8743b / DSM 1359 / FGSC 10004 / NBRC 33097 / NRRL 1555)</name>
    <dbReference type="NCBI Taxonomy" id="763407"/>
    <lineage>
        <taxon>Eukaryota</taxon>
        <taxon>Fungi</taxon>
        <taxon>Fungi incertae sedis</taxon>
        <taxon>Mucoromycota</taxon>
        <taxon>Mucoromycotina</taxon>
        <taxon>Mucoromycetes</taxon>
        <taxon>Mucorales</taxon>
        <taxon>Phycomycetaceae</taxon>
        <taxon>Phycomyces</taxon>
    </lineage>
</organism>
<dbReference type="Proteomes" id="UP000077315">
    <property type="component" value="Unassembled WGS sequence"/>
</dbReference>
<proteinExistence type="predicted"/>
<dbReference type="VEuPathDB" id="FungiDB:PHYBLDRAFT_167682"/>
<dbReference type="EMBL" id="KV440979">
    <property type="protein sequence ID" value="OAD74261.1"/>
    <property type="molecule type" value="Genomic_DNA"/>
</dbReference>
<name>A0A163AL67_PHYB8</name>
<dbReference type="AlphaFoldDB" id="A0A163AL67"/>
<dbReference type="RefSeq" id="XP_018292301.1">
    <property type="nucleotide sequence ID" value="XM_018435692.1"/>
</dbReference>
<gene>
    <name evidence="1" type="ORF">PHYBLDRAFT_167682</name>
</gene>
<sequence>MSWFSKKIRFLWLSPSIARKYRSLKAAVFSSSLSISGETIHPAIRYHACIVSSSRSSVLINASLAMTSIGLLVYFKRENKFLAIYLVHGRYFTNGKFWGFISYSCHDFGSVTEIETG</sequence>
<accession>A0A163AL67</accession>